<dbReference type="OrthoDB" id="823440at2"/>
<dbReference type="RefSeq" id="WP_081900104.1">
    <property type="nucleotide sequence ID" value="NZ_JOEF01000003.1"/>
</dbReference>
<dbReference type="Pfam" id="PF13578">
    <property type="entry name" value="Methyltransf_24"/>
    <property type="match status" value="1"/>
</dbReference>
<organism evidence="1 2">
    <name type="scientific">Allokutzneria albata</name>
    <name type="common">Kibdelosporangium albatum</name>
    <dbReference type="NCBI Taxonomy" id="211114"/>
    <lineage>
        <taxon>Bacteria</taxon>
        <taxon>Bacillati</taxon>
        <taxon>Actinomycetota</taxon>
        <taxon>Actinomycetes</taxon>
        <taxon>Pseudonocardiales</taxon>
        <taxon>Pseudonocardiaceae</taxon>
        <taxon>Allokutzneria</taxon>
    </lineage>
</organism>
<evidence type="ECO:0000313" key="2">
    <source>
        <dbReference type="Proteomes" id="UP000183376"/>
    </source>
</evidence>
<dbReference type="eggNOG" id="COG4122">
    <property type="taxonomic scope" value="Bacteria"/>
</dbReference>
<accession>A0A1H0ACA0</accession>
<dbReference type="Gene3D" id="3.40.50.150">
    <property type="entry name" value="Vaccinia Virus protein VP39"/>
    <property type="match status" value="1"/>
</dbReference>
<proteinExistence type="predicted"/>
<keyword evidence="1" id="KW-0489">Methyltransferase</keyword>
<dbReference type="STRING" id="211114.SAMN04489726_5983"/>
<dbReference type="AlphaFoldDB" id="A0A1H0ACA0"/>
<dbReference type="EMBL" id="LT629701">
    <property type="protein sequence ID" value="SDN30921.1"/>
    <property type="molecule type" value="Genomic_DNA"/>
</dbReference>
<dbReference type="InterPro" id="IPR029063">
    <property type="entry name" value="SAM-dependent_MTases_sf"/>
</dbReference>
<reference evidence="1 2" key="1">
    <citation type="submission" date="2016-10" db="EMBL/GenBank/DDBJ databases">
        <authorList>
            <person name="de Groot N.N."/>
        </authorList>
    </citation>
    <scope>NUCLEOTIDE SEQUENCE [LARGE SCALE GENOMIC DNA]</scope>
    <source>
        <strain evidence="1 2">DSM 44149</strain>
    </source>
</reference>
<dbReference type="Proteomes" id="UP000183376">
    <property type="component" value="Chromosome I"/>
</dbReference>
<sequence>MDESLRRAVADISAWIRLGPLLTEYLPFSATATLRPTGLTALLDEVLLGGRTVLVECGTGPSTIVLARLLARRGYGRLLSIDNDERWTTYAETQLRREGLHGVAKVVHAPLADNANGMRWYSTEIVSPAVASYVDQYGLVDMLIVDGPPSTDPGQAMVRYPALPTLRWAMAPGATLVLDDVDRPGELTVAARWQDEFDLQTRSDPSGTRLAIATLAPE</sequence>
<keyword evidence="2" id="KW-1185">Reference proteome</keyword>
<dbReference type="SUPFAM" id="SSF53335">
    <property type="entry name" value="S-adenosyl-L-methionine-dependent methyltransferases"/>
    <property type="match status" value="1"/>
</dbReference>
<dbReference type="GO" id="GO:0032259">
    <property type="term" value="P:methylation"/>
    <property type="evidence" value="ECO:0007669"/>
    <property type="project" value="UniProtKB-KW"/>
</dbReference>
<protein>
    <submittedName>
        <fullName evidence="1">Methyltransferase domain-containing protein</fullName>
    </submittedName>
</protein>
<dbReference type="GO" id="GO:0008168">
    <property type="term" value="F:methyltransferase activity"/>
    <property type="evidence" value="ECO:0007669"/>
    <property type="project" value="UniProtKB-KW"/>
</dbReference>
<name>A0A1H0ACA0_ALLAB</name>
<gene>
    <name evidence="1" type="ORF">SAMN04489726_5983</name>
</gene>
<evidence type="ECO:0000313" key="1">
    <source>
        <dbReference type="EMBL" id="SDN30921.1"/>
    </source>
</evidence>
<keyword evidence="1" id="KW-0808">Transferase</keyword>